<name>A0A5Q0UIM0_9ARCH</name>
<dbReference type="SUPFAM" id="SSF52540">
    <property type="entry name" value="P-loop containing nucleoside triphosphate hydrolases"/>
    <property type="match status" value="1"/>
</dbReference>
<reference evidence="14" key="1">
    <citation type="submission" date="2019-05" db="EMBL/GenBank/DDBJ databases">
        <title>Candidatus Nanohalobium constans, a novel model system to study the DPANN nano-sized archaea: genomic and physiological characterization of a nanoarchaeon co-cultured with its chitinotrophic host.</title>
        <authorList>
            <person name="La Cono V."/>
            <person name="Arcadi E."/>
            <person name="Crisafi F."/>
            <person name="Denaro R."/>
            <person name="La Spada G."/>
            <person name="Messina E."/>
            <person name="Smedile F."/>
            <person name="Toshchakov S.V."/>
            <person name="Shevchenko M.A."/>
            <person name="Golyshin P.N."/>
            <person name="Golyshina O.V."/>
            <person name="Ferrer M."/>
            <person name="Rohde M."/>
            <person name="Mushegian A."/>
            <person name="Sorokin D.Y."/>
            <person name="Giuliano L."/>
            <person name="Yakimov M.M."/>
        </authorList>
    </citation>
    <scope>NUCLEOTIDE SEQUENCE [LARGE SCALE GENOMIC DNA]</scope>
    <source>
        <strain evidence="14">LC1Nh</strain>
    </source>
</reference>
<dbReference type="NCBIfam" id="NF003122">
    <property type="entry name" value="PRK04040.1"/>
    <property type="match status" value="1"/>
</dbReference>
<evidence type="ECO:0000313" key="13">
    <source>
        <dbReference type="EMBL" id="QGA80729.1"/>
    </source>
</evidence>
<dbReference type="GO" id="GO:0005737">
    <property type="term" value="C:cytoplasm"/>
    <property type="evidence" value="ECO:0007669"/>
    <property type="project" value="UniProtKB-SubCell"/>
</dbReference>
<dbReference type="GO" id="GO:0005524">
    <property type="term" value="F:ATP binding"/>
    <property type="evidence" value="ECO:0007669"/>
    <property type="project" value="UniProtKB-UniRule"/>
</dbReference>
<evidence type="ECO:0000256" key="6">
    <source>
        <dbReference type="ARBA" id="ARBA00022490"/>
    </source>
</evidence>
<accession>A0A5Q0UIM0</accession>
<dbReference type="OrthoDB" id="26198at2157"/>
<keyword evidence="14" id="KW-1185">Reference proteome</keyword>
<evidence type="ECO:0000256" key="1">
    <source>
        <dbReference type="ARBA" id="ARBA00000582"/>
    </source>
</evidence>
<evidence type="ECO:0000256" key="10">
    <source>
        <dbReference type="ARBA" id="ARBA00022840"/>
    </source>
</evidence>
<dbReference type="Gene3D" id="3.40.50.300">
    <property type="entry name" value="P-loop containing nucleotide triphosphate hydrolases"/>
    <property type="match status" value="1"/>
</dbReference>
<dbReference type="KEGG" id="ncon:LC1Nh_0845"/>
<evidence type="ECO:0000256" key="9">
    <source>
        <dbReference type="ARBA" id="ARBA00022777"/>
    </source>
</evidence>
<dbReference type="EMBL" id="CP040089">
    <property type="protein sequence ID" value="QGA80729.1"/>
    <property type="molecule type" value="Genomic_DNA"/>
</dbReference>
<evidence type="ECO:0000256" key="5">
    <source>
        <dbReference type="ARBA" id="ARBA00019926"/>
    </source>
</evidence>
<protein>
    <recommendedName>
        <fullName evidence="5 12">Adenylate kinase</fullName>
        <shortName evidence="12">AK</shortName>
        <ecNumber evidence="4 12">2.7.4.3</ecNumber>
    </recommendedName>
    <alternativeName>
        <fullName evidence="11 12">ATP-AMP transphosphorylase</fullName>
    </alternativeName>
</protein>
<dbReference type="HAMAP" id="MF_00234">
    <property type="entry name" value="Adenylate_kinase_AdkA"/>
    <property type="match status" value="1"/>
</dbReference>
<evidence type="ECO:0000256" key="3">
    <source>
        <dbReference type="ARBA" id="ARBA00007088"/>
    </source>
</evidence>
<dbReference type="InterPro" id="IPR023477">
    <property type="entry name" value="Adenylate_kinase_AdkA"/>
</dbReference>
<evidence type="ECO:0000256" key="11">
    <source>
        <dbReference type="ARBA" id="ARBA00033336"/>
    </source>
</evidence>
<dbReference type="Pfam" id="PF13207">
    <property type="entry name" value="AAA_17"/>
    <property type="match status" value="1"/>
</dbReference>
<dbReference type="RefSeq" id="WP_153550470.1">
    <property type="nucleotide sequence ID" value="NZ_CP040089.1"/>
</dbReference>
<evidence type="ECO:0000313" key="14">
    <source>
        <dbReference type="Proteomes" id="UP000377803"/>
    </source>
</evidence>
<dbReference type="AlphaFoldDB" id="A0A5Q0UIM0"/>
<evidence type="ECO:0000256" key="2">
    <source>
        <dbReference type="ARBA" id="ARBA00004496"/>
    </source>
</evidence>
<keyword evidence="9 12" id="KW-0418">Kinase</keyword>
<dbReference type="GO" id="GO:0004017">
    <property type="term" value="F:AMP kinase activity"/>
    <property type="evidence" value="ECO:0007669"/>
    <property type="project" value="UniProtKB-UniRule"/>
</dbReference>
<dbReference type="InterPro" id="IPR027417">
    <property type="entry name" value="P-loop_NTPase"/>
</dbReference>
<keyword evidence="7 12" id="KW-0808">Transferase</keyword>
<evidence type="ECO:0000256" key="4">
    <source>
        <dbReference type="ARBA" id="ARBA00012955"/>
    </source>
</evidence>
<keyword evidence="6 12" id="KW-0963">Cytoplasm</keyword>
<evidence type="ECO:0000256" key="12">
    <source>
        <dbReference type="HAMAP-Rule" id="MF_00234"/>
    </source>
</evidence>
<evidence type="ECO:0000256" key="7">
    <source>
        <dbReference type="ARBA" id="ARBA00022679"/>
    </source>
</evidence>
<organism evidence="13 14">
    <name type="scientific">Candidatus Nanohalobium constans</name>
    <dbReference type="NCBI Taxonomy" id="2565781"/>
    <lineage>
        <taxon>Archaea</taxon>
        <taxon>Candidatus Nanohalarchaeota</taxon>
        <taxon>Candidatus Nanohalobia</taxon>
        <taxon>Candidatus Nanohalobiales</taxon>
        <taxon>Candidatus Nanohalobiaceae</taxon>
        <taxon>Candidatus Nanohalobium</taxon>
    </lineage>
</organism>
<dbReference type="GeneID" id="42365235"/>
<keyword evidence="8 12" id="KW-0547">Nucleotide-binding</keyword>
<dbReference type="EC" id="2.7.4.3" evidence="4 12"/>
<dbReference type="Proteomes" id="UP000377803">
    <property type="component" value="Chromosome"/>
</dbReference>
<comment type="subcellular location">
    <subcellularLocation>
        <location evidence="2 12">Cytoplasm</location>
    </subcellularLocation>
</comment>
<evidence type="ECO:0000256" key="8">
    <source>
        <dbReference type="ARBA" id="ARBA00022741"/>
    </source>
</evidence>
<gene>
    <name evidence="13" type="primary">adk</name>
    <name evidence="12" type="synonym">adkA</name>
    <name evidence="13" type="ORF">LC1Nh_0845</name>
</gene>
<comment type="similarity">
    <text evidence="3 12">Belongs to the archaeal adenylate kinase family.</text>
</comment>
<keyword evidence="10 12" id="KW-0067">ATP-binding</keyword>
<sequence>MSEYSVNIVVGLSGVGKGTVLEEAMMLADEDYKVVNYGDRMFETAKEQGLADHRDEMKNIDTDTYKEIQADAAESIAEDAEDQNIIVETHAAIKSPYGYIPGLPKWVAEGLDPSKIIMLDASSEAIYQRSQEADRDRDTEKAGIEGITEYRETAKQMASAVSILTGAYFQIIENKDGQAEKAAEELVETLQG</sequence>
<comment type="caution">
    <text evidence="12">Lacks conserved residue(s) required for the propagation of feature annotation.</text>
</comment>
<proteinExistence type="inferred from homology"/>
<comment type="catalytic activity">
    <reaction evidence="1 12">
        <text>AMP + ATP = 2 ADP</text>
        <dbReference type="Rhea" id="RHEA:12973"/>
        <dbReference type="ChEBI" id="CHEBI:30616"/>
        <dbReference type="ChEBI" id="CHEBI:456215"/>
        <dbReference type="ChEBI" id="CHEBI:456216"/>
        <dbReference type="EC" id="2.7.4.3"/>
    </reaction>
</comment>